<gene>
    <name evidence="2" type="ORF">AFUS01_LOCUS42220</name>
</gene>
<accession>A0A8J2LEE2</accession>
<evidence type="ECO:0000256" key="1">
    <source>
        <dbReference type="SAM" id="MobiDB-lite"/>
    </source>
</evidence>
<dbReference type="PANTHER" id="PTHR47501">
    <property type="entry name" value="TRANSPOSASE-RELATED"/>
    <property type="match status" value="1"/>
</dbReference>
<organism evidence="2 3">
    <name type="scientific">Allacma fusca</name>
    <dbReference type="NCBI Taxonomy" id="39272"/>
    <lineage>
        <taxon>Eukaryota</taxon>
        <taxon>Metazoa</taxon>
        <taxon>Ecdysozoa</taxon>
        <taxon>Arthropoda</taxon>
        <taxon>Hexapoda</taxon>
        <taxon>Collembola</taxon>
        <taxon>Symphypleona</taxon>
        <taxon>Sminthuridae</taxon>
        <taxon>Allacma</taxon>
    </lineage>
</organism>
<protein>
    <recommendedName>
        <fullName evidence="4">BED-type domain-containing protein</fullName>
    </recommendedName>
</protein>
<dbReference type="AlphaFoldDB" id="A0A8J2LEE2"/>
<dbReference type="EMBL" id="CAJVCH010565568">
    <property type="protein sequence ID" value="CAG7832540.1"/>
    <property type="molecule type" value="Genomic_DNA"/>
</dbReference>
<dbReference type="OrthoDB" id="7476629at2759"/>
<reference evidence="2" key="1">
    <citation type="submission" date="2021-06" db="EMBL/GenBank/DDBJ databases">
        <authorList>
            <person name="Hodson N. C."/>
            <person name="Mongue J. A."/>
            <person name="Jaron S. K."/>
        </authorList>
    </citation>
    <scope>NUCLEOTIDE SEQUENCE</scope>
</reference>
<comment type="caution">
    <text evidence="2">The sequence shown here is derived from an EMBL/GenBank/DDBJ whole genome shotgun (WGS) entry which is preliminary data.</text>
</comment>
<dbReference type="Proteomes" id="UP000708208">
    <property type="component" value="Unassembled WGS sequence"/>
</dbReference>
<keyword evidence="3" id="KW-1185">Reference proteome</keyword>
<evidence type="ECO:0008006" key="4">
    <source>
        <dbReference type="Google" id="ProtNLM"/>
    </source>
</evidence>
<feature type="region of interest" description="Disordered" evidence="1">
    <location>
        <begin position="37"/>
        <end position="56"/>
    </location>
</feature>
<name>A0A8J2LEE2_9HEXA</name>
<sequence length="191" mass="21538">MSSRSVPAIINGNFFRVVEELGNGNVVVQCVPCETELQSGSTRGTKRDSSGGLKKGSFTATSNVLKHLKLHPAEHEAYKNYMITERKKNPEQPTISSFFPTTNDPARASTDDKLQMDYIIESMLPLYHIELPSFRRLVKGLKPAAKSLSYRTLSSRIHGLYLEEKCLLEKQLLEATWICCTADLWSSRRRS</sequence>
<evidence type="ECO:0000313" key="3">
    <source>
        <dbReference type="Proteomes" id="UP000708208"/>
    </source>
</evidence>
<proteinExistence type="predicted"/>
<evidence type="ECO:0000313" key="2">
    <source>
        <dbReference type="EMBL" id="CAG7832540.1"/>
    </source>
</evidence>